<gene>
    <name evidence="1" type="ORF">H257_18077</name>
</gene>
<dbReference type="EMBL" id="KI913248">
    <property type="protein sequence ID" value="ETV65120.1"/>
    <property type="molecule type" value="Genomic_DNA"/>
</dbReference>
<dbReference type="RefSeq" id="XP_009845389.1">
    <property type="nucleotide sequence ID" value="XM_009847087.1"/>
</dbReference>
<evidence type="ECO:0000313" key="1">
    <source>
        <dbReference type="EMBL" id="ETV65120.1"/>
    </source>
</evidence>
<accession>W4FCD4</accession>
<organism evidence="1">
    <name type="scientific">Aphanomyces astaci</name>
    <name type="common">Crayfish plague agent</name>
    <dbReference type="NCBI Taxonomy" id="112090"/>
    <lineage>
        <taxon>Eukaryota</taxon>
        <taxon>Sar</taxon>
        <taxon>Stramenopiles</taxon>
        <taxon>Oomycota</taxon>
        <taxon>Saprolegniomycetes</taxon>
        <taxon>Saprolegniales</taxon>
        <taxon>Verrucalvaceae</taxon>
        <taxon>Aphanomyces</taxon>
    </lineage>
</organism>
<name>W4FCD4_APHAT</name>
<protein>
    <submittedName>
        <fullName evidence="1">Uncharacterized protein</fullName>
    </submittedName>
</protein>
<dbReference type="GeneID" id="20820073"/>
<sequence length="63" mass="6855">METMDSCANRLQTPPTAPVASVRATFAIPISKAMDNSSFCSYDGQKLDRRHEFPGSCGKSCIQ</sequence>
<dbReference type="VEuPathDB" id="FungiDB:H257_18077"/>
<dbReference type="AlphaFoldDB" id="W4FCD4"/>
<reference evidence="1" key="1">
    <citation type="submission" date="2013-12" db="EMBL/GenBank/DDBJ databases">
        <title>The Genome Sequence of Aphanomyces astaci APO3.</title>
        <authorList>
            <consortium name="The Broad Institute Genomics Platform"/>
            <person name="Russ C."/>
            <person name="Tyler B."/>
            <person name="van West P."/>
            <person name="Dieguez-Uribeondo J."/>
            <person name="Young S.K."/>
            <person name="Zeng Q."/>
            <person name="Gargeya S."/>
            <person name="Fitzgerald M."/>
            <person name="Abouelleil A."/>
            <person name="Alvarado L."/>
            <person name="Chapman S.B."/>
            <person name="Gainer-Dewar J."/>
            <person name="Goldberg J."/>
            <person name="Griggs A."/>
            <person name="Gujja S."/>
            <person name="Hansen M."/>
            <person name="Howarth C."/>
            <person name="Imamovic A."/>
            <person name="Ireland A."/>
            <person name="Larimer J."/>
            <person name="McCowan C."/>
            <person name="Murphy C."/>
            <person name="Pearson M."/>
            <person name="Poon T.W."/>
            <person name="Priest M."/>
            <person name="Roberts A."/>
            <person name="Saif S."/>
            <person name="Shea T."/>
            <person name="Sykes S."/>
            <person name="Wortman J."/>
            <person name="Nusbaum C."/>
            <person name="Birren B."/>
        </authorList>
    </citation>
    <scope>NUCLEOTIDE SEQUENCE [LARGE SCALE GENOMIC DNA]</scope>
    <source>
        <strain evidence="1">APO3</strain>
    </source>
</reference>
<proteinExistence type="predicted"/>